<reference evidence="3" key="1">
    <citation type="journal article" date="2023" name="Mol. Phylogenet. Evol.">
        <title>Genome-scale phylogeny and comparative genomics of the fungal order Sordariales.</title>
        <authorList>
            <person name="Hensen N."/>
            <person name="Bonometti L."/>
            <person name="Westerberg I."/>
            <person name="Brannstrom I.O."/>
            <person name="Guillou S."/>
            <person name="Cros-Aarteil S."/>
            <person name="Calhoun S."/>
            <person name="Haridas S."/>
            <person name="Kuo A."/>
            <person name="Mondo S."/>
            <person name="Pangilinan J."/>
            <person name="Riley R."/>
            <person name="LaButti K."/>
            <person name="Andreopoulos B."/>
            <person name="Lipzen A."/>
            <person name="Chen C."/>
            <person name="Yan M."/>
            <person name="Daum C."/>
            <person name="Ng V."/>
            <person name="Clum A."/>
            <person name="Steindorff A."/>
            <person name="Ohm R.A."/>
            <person name="Martin F."/>
            <person name="Silar P."/>
            <person name="Natvig D.O."/>
            <person name="Lalanne C."/>
            <person name="Gautier V."/>
            <person name="Ament-Velasquez S.L."/>
            <person name="Kruys A."/>
            <person name="Hutchinson M.I."/>
            <person name="Powell A.J."/>
            <person name="Barry K."/>
            <person name="Miller A.N."/>
            <person name="Grigoriev I.V."/>
            <person name="Debuchy R."/>
            <person name="Gladieux P."/>
            <person name="Hiltunen Thoren M."/>
            <person name="Johannesson H."/>
        </authorList>
    </citation>
    <scope>NUCLEOTIDE SEQUENCE</scope>
    <source>
        <strain evidence="3">CBS 955.72</strain>
    </source>
</reference>
<dbReference type="EMBL" id="JAUIQD010000007">
    <property type="protein sequence ID" value="KAK3344141.1"/>
    <property type="molecule type" value="Genomic_DNA"/>
</dbReference>
<evidence type="ECO:0000313" key="4">
    <source>
        <dbReference type="Proteomes" id="UP001275084"/>
    </source>
</evidence>
<organism evidence="3 4">
    <name type="scientific">Lasiosphaeria hispida</name>
    <dbReference type="NCBI Taxonomy" id="260671"/>
    <lineage>
        <taxon>Eukaryota</taxon>
        <taxon>Fungi</taxon>
        <taxon>Dikarya</taxon>
        <taxon>Ascomycota</taxon>
        <taxon>Pezizomycotina</taxon>
        <taxon>Sordariomycetes</taxon>
        <taxon>Sordariomycetidae</taxon>
        <taxon>Sordariales</taxon>
        <taxon>Lasiosphaeriaceae</taxon>
        <taxon>Lasiosphaeria</taxon>
    </lineage>
</organism>
<gene>
    <name evidence="3" type="ORF">B0T25DRAFT_573099</name>
</gene>
<reference evidence="3" key="2">
    <citation type="submission" date="2023-06" db="EMBL/GenBank/DDBJ databases">
        <authorList>
            <consortium name="Lawrence Berkeley National Laboratory"/>
            <person name="Haridas S."/>
            <person name="Hensen N."/>
            <person name="Bonometti L."/>
            <person name="Westerberg I."/>
            <person name="Brannstrom I.O."/>
            <person name="Guillou S."/>
            <person name="Cros-Aarteil S."/>
            <person name="Calhoun S."/>
            <person name="Kuo A."/>
            <person name="Mondo S."/>
            <person name="Pangilinan J."/>
            <person name="Riley R."/>
            <person name="Labutti K."/>
            <person name="Andreopoulos B."/>
            <person name="Lipzen A."/>
            <person name="Chen C."/>
            <person name="Yanf M."/>
            <person name="Daum C."/>
            <person name="Ng V."/>
            <person name="Clum A."/>
            <person name="Steindorff A."/>
            <person name="Ohm R."/>
            <person name="Martin F."/>
            <person name="Silar P."/>
            <person name="Natvig D."/>
            <person name="Lalanne C."/>
            <person name="Gautier V."/>
            <person name="Ament-Velasquez S.L."/>
            <person name="Kruys A."/>
            <person name="Hutchinson M.I."/>
            <person name="Powell A.J."/>
            <person name="Barry K."/>
            <person name="Miller A.N."/>
            <person name="Grigoriev I.V."/>
            <person name="Debuchy R."/>
            <person name="Gladieux P."/>
            <person name="Thoren M.H."/>
            <person name="Johannesson H."/>
        </authorList>
    </citation>
    <scope>NUCLEOTIDE SEQUENCE</scope>
    <source>
        <strain evidence="3">CBS 955.72</strain>
    </source>
</reference>
<evidence type="ECO:0000256" key="2">
    <source>
        <dbReference type="SAM" id="MobiDB-lite"/>
    </source>
</evidence>
<evidence type="ECO:0000313" key="3">
    <source>
        <dbReference type="EMBL" id="KAK3344141.1"/>
    </source>
</evidence>
<dbReference type="Proteomes" id="UP001275084">
    <property type="component" value="Unassembled WGS sequence"/>
</dbReference>
<feature type="region of interest" description="Disordered" evidence="2">
    <location>
        <begin position="314"/>
        <end position="350"/>
    </location>
</feature>
<name>A0AAJ0H987_9PEZI</name>
<proteinExistence type="predicted"/>
<feature type="compositionally biased region" description="Low complexity" evidence="2">
    <location>
        <begin position="329"/>
        <end position="343"/>
    </location>
</feature>
<keyword evidence="1" id="KW-0175">Coiled coil</keyword>
<accession>A0AAJ0H987</accession>
<feature type="coiled-coil region" evidence="1">
    <location>
        <begin position="233"/>
        <end position="274"/>
    </location>
</feature>
<protein>
    <submittedName>
        <fullName evidence="3">Uncharacterized protein</fullName>
    </submittedName>
</protein>
<sequence length="350" mass="37562">MTLHHIGIGTPSPLLSPLRQGYSNFSSPPAWPPPSPPPLGIIAGDVSYGFSDDEGELTRDSRDVVAERLADLVQHLRGAGSIGGAVDELHAKVDEMEAILGGSPGSIGRRVRRVISPMEMQRQRHQHVGSGSGTMMMSGIFRLEGDGVGGGGSPELVRVLATPPWLAGARFGQVTAVKSEARAEVRSADKLAVKVQRPDVTASVVAEVERLNDTLLEVVKMMKARREESNHIHALLIERAEAAATRILELEKEVADLEEEVGGNESDLRTLRIELRAIEALVPVEADQELVRSIENWKSDLALLREKVSAKKKVRRLRQQTGGGGGDGDSTLLSASATSMSTLGGESPYK</sequence>
<keyword evidence="4" id="KW-1185">Reference proteome</keyword>
<comment type="caution">
    <text evidence="3">The sequence shown here is derived from an EMBL/GenBank/DDBJ whole genome shotgun (WGS) entry which is preliminary data.</text>
</comment>
<dbReference type="AlphaFoldDB" id="A0AAJ0H987"/>
<evidence type="ECO:0000256" key="1">
    <source>
        <dbReference type="SAM" id="Coils"/>
    </source>
</evidence>